<dbReference type="PROSITE" id="PS50949">
    <property type="entry name" value="HTH_GNTR"/>
    <property type="match status" value="1"/>
</dbReference>
<keyword evidence="3" id="KW-0804">Transcription</keyword>
<dbReference type="RefSeq" id="WP_158084582.1">
    <property type="nucleotide sequence ID" value="NZ_BMKF01000001.1"/>
</dbReference>
<accession>A0ABQ1JBP4</accession>
<evidence type="ECO:0000313" key="5">
    <source>
        <dbReference type="EMBL" id="GGB64810.1"/>
    </source>
</evidence>
<dbReference type="InterPro" id="IPR008920">
    <property type="entry name" value="TF_FadR/GntR_C"/>
</dbReference>
<evidence type="ECO:0000259" key="4">
    <source>
        <dbReference type="PROSITE" id="PS50949"/>
    </source>
</evidence>
<dbReference type="SUPFAM" id="SSF48008">
    <property type="entry name" value="GntR ligand-binding domain-like"/>
    <property type="match status" value="1"/>
</dbReference>
<sequence>MNDYPELADDDDLPQSERAYRVLEQLIITMELEPNAMISEAMLSKRLGIGRTPVREALQRLASEHLVEIMPRRGIRVSPIDLKKQMRLLEVRRPLELTVAKLAARRAGDKARATLRDIGGSFRNEASKDYQVFLVIDRQFNEMITEAADNPYAIDMLQTLHGLSRRFWHYYHRHDEDLPRVCELHADIATAVADGDEKTVETTVNAHMDYIHDFTLSLLQD</sequence>
<dbReference type="PRINTS" id="PR00035">
    <property type="entry name" value="HTHGNTR"/>
</dbReference>
<evidence type="ECO:0000313" key="6">
    <source>
        <dbReference type="Proteomes" id="UP000628854"/>
    </source>
</evidence>
<keyword evidence="6" id="KW-1185">Reference proteome</keyword>
<dbReference type="InterPro" id="IPR036388">
    <property type="entry name" value="WH-like_DNA-bd_sf"/>
</dbReference>
<dbReference type="Pfam" id="PF07729">
    <property type="entry name" value="FCD"/>
    <property type="match status" value="1"/>
</dbReference>
<dbReference type="Gene3D" id="1.20.120.530">
    <property type="entry name" value="GntR ligand-binding domain-like"/>
    <property type="match status" value="1"/>
</dbReference>
<evidence type="ECO:0000256" key="1">
    <source>
        <dbReference type="ARBA" id="ARBA00023015"/>
    </source>
</evidence>
<dbReference type="PANTHER" id="PTHR43537">
    <property type="entry name" value="TRANSCRIPTIONAL REGULATOR, GNTR FAMILY"/>
    <property type="match status" value="1"/>
</dbReference>
<dbReference type="SMART" id="SM00345">
    <property type="entry name" value="HTH_GNTR"/>
    <property type="match status" value="1"/>
</dbReference>
<keyword evidence="1" id="KW-0805">Transcription regulation</keyword>
<dbReference type="InterPro" id="IPR000524">
    <property type="entry name" value="Tscrpt_reg_HTH_GntR"/>
</dbReference>
<evidence type="ECO:0000256" key="2">
    <source>
        <dbReference type="ARBA" id="ARBA00023125"/>
    </source>
</evidence>
<name>A0ABQ1JBP4_9PROT</name>
<keyword evidence="2" id="KW-0238">DNA-binding</keyword>
<protein>
    <submittedName>
        <fullName evidence="5">GntR family transcriptional regulator</fullName>
    </submittedName>
</protein>
<proteinExistence type="predicted"/>
<dbReference type="InterPro" id="IPR036390">
    <property type="entry name" value="WH_DNA-bd_sf"/>
</dbReference>
<reference evidence="6" key="1">
    <citation type="journal article" date="2019" name="Int. J. Syst. Evol. Microbiol.">
        <title>The Global Catalogue of Microorganisms (GCM) 10K type strain sequencing project: providing services to taxonomists for standard genome sequencing and annotation.</title>
        <authorList>
            <consortium name="The Broad Institute Genomics Platform"/>
            <consortium name="The Broad Institute Genome Sequencing Center for Infectious Disease"/>
            <person name="Wu L."/>
            <person name="Ma J."/>
        </authorList>
    </citation>
    <scope>NUCLEOTIDE SEQUENCE [LARGE SCALE GENOMIC DNA]</scope>
    <source>
        <strain evidence="6">CGMCC 1.15928</strain>
    </source>
</reference>
<organism evidence="5 6">
    <name type="scientific">Henriciella pelagia</name>
    <dbReference type="NCBI Taxonomy" id="1977912"/>
    <lineage>
        <taxon>Bacteria</taxon>
        <taxon>Pseudomonadati</taxon>
        <taxon>Pseudomonadota</taxon>
        <taxon>Alphaproteobacteria</taxon>
        <taxon>Hyphomonadales</taxon>
        <taxon>Hyphomonadaceae</taxon>
        <taxon>Henriciella</taxon>
    </lineage>
</organism>
<dbReference type="PANTHER" id="PTHR43537:SF45">
    <property type="entry name" value="GNTR FAMILY REGULATORY PROTEIN"/>
    <property type="match status" value="1"/>
</dbReference>
<dbReference type="InterPro" id="IPR011711">
    <property type="entry name" value="GntR_C"/>
</dbReference>
<evidence type="ECO:0000256" key="3">
    <source>
        <dbReference type="ARBA" id="ARBA00023163"/>
    </source>
</evidence>
<dbReference type="Gene3D" id="1.10.10.10">
    <property type="entry name" value="Winged helix-like DNA-binding domain superfamily/Winged helix DNA-binding domain"/>
    <property type="match status" value="1"/>
</dbReference>
<gene>
    <name evidence="5" type="ORF">GCM10011503_12040</name>
</gene>
<feature type="domain" description="HTH gntR-type" evidence="4">
    <location>
        <begin position="13"/>
        <end position="80"/>
    </location>
</feature>
<dbReference type="CDD" id="cd07377">
    <property type="entry name" value="WHTH_GntR"/>
    <property type="match status" value="1"/>
</dbReference>
<dbReference type="Proteomes" id="UP000628854">
    <property type="component" value="Unassembled WGS sequence"/>
</dbReference>
<dbReference type="SUPFAM" id="SSF46785">
    <property type="entry name" value="Winged helix' DNA-binding domain"/>
    <property type="match status" value="1"/>
</dbReference>
<dbReference type="EMBL" id="BMKF01000001">
    <property type="protein sequence ID" value="GGB64810.1"/>
    <property type="molecule type" value="Genomic_DNA"/>
</dbReference>
<dbReference type="Pfam" id="PF00392">
    <property type="entry name" value="GntR"/>
    <property type="match status" value="1"/>
</dbReference>
<dbReference type="SMART" id="SM00895">
    <property type="entry name" value="FCD"/>
    <property type="match status" value="1"/>
</dbReference>
<comment type="caution">
    <text evidence="5">The sequence shown here is derived from an EMBL/GenBank/DDBJ whole genome shotgun (WGS) entry which is preliminary data.</text>
</comment>